<dbReference type="EMBL" id="JAPWTK010000004">
    <property type="protein sequence ID" value="KAJ8961913.1"/>
    <property type="molecule type" value="Genomic_DNA"/>
</dbReference>
<keyword evidence="6" id="KW-1015">Disulfide bond</keyword>
<comment type="catalytic activity">
    <reaction evidence="1">
        <text>a phosphate monoester + H2O = an alcohol + phosphate</text>
        <dbReference type="Rhea" id="RHEA:15017"/>
        <dbReference type="ChEBI" id="CHEBI:15377"/>
        <dbReference type="ChEBI" id="CHEBI:30879"/>
        <dbReference type="ChEBI" id="CHEBI:43474"/>
        <dbReference type="ChEBI" id="CHEBI:67140"/>
        <dbReference type="EC" id="3.1.3.2"/>
    </reaction>
</comment>
<keyword evidence="7" id="KW-0325">Glycoprotein</keyword>
<dbReference type="InterPro" id="IPR029033">
    <property type="entry name" value="His_PPase_superfam"/>
</dbReference>
<sequence>MRIRKILTDVEPIEDNSNLYDRLGEIGSFRPKRDSAGQLTNVGKRQHYELGQYTRERYQDFLPSLYAREDFLVESTYMDRTYMSAASQLAGLFPPSGDQVWNENIRWQPIPIFPTETAVMSPYDSCTRLSTDVSTVMQTDSYFLSLNEQYQDLFEYLTNYTGDSITSISGAVTIYDTLYIEDRQNFTLPEWTKSVYPEPLKSITDIAFSLYSFTDELKILSTGPFLNAVIEQFEAYLEDSSSARKYLQFSAHDINVASILNTLGAFDPPVAPPFASTIYIEFREINETNYINVYYKSDGDAEPITIAGCDFDCNFDDFKSLVSNRTITPDQWPHQLDIERLSRQAHMEPHERWHELGCSQVKGIHGLETLGKVQKLGKWIPSLSSKADRQHRELYIEHSHKRQWIDADAPAQSVPKPDIHPRKVGKRQHNELGQYTRERYQDFLPARYAREDFLVESTEVDRTYMSAASQLSGLYPPADDQIWNENIRWQPIPVFTADTAVVGTLSDCTRYWVALSSAMSDDYFVSINEEYAELYEYLTNNSGSDVTSVMSAYQIYDTLYIEDRQNFTLPEWTKSVYPEPLNYFNNLVFALFSWTDELKLLTTGPFFSTIIDEFEASLNGSLTRIYRQFSAHDTNVAAILNTLGAFEPYLAPNFASTLYFELREANETNYVNIYYKNYGDPEPITIAGCDFDCKFDDFKSLLSNRTLTPDEWSLLCG</sequence>
<dbReference type="EC" id="3.1.3.2" evidence="3"/>
<evidence type="ECO:0000256" key="6">
    <source>
        <dbReference type="ARBA" id="ARBA00023157"/>
    </source>
</evidence>
<dbReference type="Proteomes" id="UP001162162">
    <property type="component" value="Unassembled WGS sequence"/>
</dbReference>
<name>A0AAV8ZDB0_9CUCU</name>
<dbReference type="InterPro" id="IPR050645">
    <property type="entry name" value="Histidine_acid_phosphatase"/>
</dbReference>
<protein>
    <recommendedName>
        <fullName evidence="3">acid phosphatase</fullName>
        <ecNumber evidence="3">3.1.3.2</ecNumber>
    </recommendedName>
</protein>
<evidence type="ECO:0000256" key="1">
    <source>
        <dbReference type="ARBA" id="ARBA00000032"/>
    </source>
</evidence>
<dbReference type="GO" id="GO:0003993">
    <property type="term" value="F:acid phosphatase activity"/>
    <property type="evidence" value="ECO:0007669"/>
    <property type="project" value="UniProtKB-EC"/>
</dbReference>
<comment type="similarity">
    <text evidence="2">Belongs to the histidine acid phosphatase family.</text>
</comment>
<dbReference type="SUPFAM" id="SSF53254">
    <property type="entry name" value="Phosphoglycerate mutase-like"/>
    <property type="match status" value="2"/>
</dbReference>
<proteinExistence type="inferred from homology"/>
<dbReference type="AlphaFoldDB" id="A0AAV8ZDB0"/>
<keyword evidence="9" id="KW-1185">Reference proteome</keyword>
<evidence type="ECO:0000256" key="7">
    <source>
        <dbReference type="ARBA" id="ARBA00023180"/>
    </source>
</evidence>
<evidence type="ECO:0000256" key="5">
    <source>
        <dbReference type="ARBA" id="ARBA00022801"/>
    </source>
</evidence>
<reference evidence="8" key="1">
    <citation type="journal article" date="2023" name="Insect Mol. Biol.">
        <title>Genome sequencing provides insights into the evolution of gene families encoding plant cell wall-degrading enzymes in longhorned beetles.</title>
        <authorList>
            <person name="Shin N.R."/>
            <person name="Okamura Y."/>
            <person name="Kirsch R."/>
            <person name="Pauchet Y."/>
        </authorList>
    </citation>
    <scope>NUCLEOTIDE SEQUENCE</scope>
    <source>
        <strain evidence="8">AMC_N1</strain>
    </source>
</reference>
<gene>
    <name evidence="8" type="ORF">NQ318_021532</name>
</gene>
<evidence type="ECO:0000256" key="2">
    <source>
        <dbReference type="ARBA" id="ARBA00005375"/>
    </source>
</evidence>
<evidence type="ECO:0000313" key="8">
    <source>
        <dbReference type="EMBL" id="KAJ8961913.1"/>
    </source>
</evidence>
<accession>A0AAV8ZDB0</accession>
<dbReference type="Pfam" id="PF00328">
    <property type="entry name" value="His_Phos_2"/>
    <property type="match status" value="2"/>
</dbReference>
<comment type="caution">
    <text evidence="8">The sequence shown here is derived from an EMBL/GenBank/DDBJ whole genome shotgun (WGS) entry which is preliminary data.</text>
</comment>
<evidence type="ECO:0000313" key="9">
    <source>
        <dbReference type="Proteomes" id="UP001162162"/>
    </source>
</evidence>
<dbReference type="InterPro" id="IPR000560">
    <property type="entry name" value="His_Pase_clade-2"/>
</dbReference>
<dbReference type="PANTHER" id="PTHR11567:SF211">
    <property type="entry name" value="PROSTATIC ACID PHOSPHATASE"/>
    <property type="match status" value="1"/>
</dbReference>
<evidence type="ECO:0000256" key="4">
    <source>
        <dbReference type="ARBA" id="ARBA00022729"/>
    </source>
</evidence>
<dbReference type="Gene3D" id="3.40.50.1240">
    <property type="entry name" value="Phosphoglycerate mutase-like"/>
    <property type="match status" value="2"/>
</dbReference>
<keyword evidence="5" id="KW-0378">Hydrolase</keyword>
<dbReference type="CDD" id="cd07061">
    <property type="entry name" value="HP_HAP_like"/>
    <property type="match status" value="2"/>
</dbReference>
<keyword evidence="4" id="KW-0732">Signal</keyword>
<evidence type="ECO:0000256" key="3">
    <source>
        <dbReference type="ARBA" id="ARBA00012646"/>
    </source>
</evidence>
<organism evidence="8 9">
    <name type="scientific">Aromia moschata</name>
    <dbReference type="NCBI Taxonomy" id="1265417"/>
    <lineage>
        <taxon>Eukaryota</taxon>
        <taxon>Metazoa</taxon>
        <taxon>Ecdysozoa</taxon>
        <taxon>Arthropoda</taxon>
        <taxon>Hexapoda</taxon>
        <taxon>Insecta</taxon>
        <taxon>Pterygota</taxon>
        <taxon>Neoptera</taxon>
        <taxon>Endopterygota</taxon>
        <taxon>Coleoptera</taxon>
        <taxon>Polyphaga</taxon>
        <taxon>Cucujiformia</taxon>
        <taxon>Chrysomeloidea</taxon>
        <taxon>Cerambycidae</taxon>
        <taxon>Cerambycinae</taxon>
        <taxon>Callichromatini</taxon>
        <taxon>Aromia</taxon>
    </lineage>
</organism>
<dbReference type="PANTHER" id="PTHR11567">
    <property type="entry name" value="ACID PHOSPHATASE-RELATED"/>
    <property type="match status" value="1"/>
</dbReference>